<proteinExistence type="predicted"/>
<evidence type="ECO:0000313" key="1">
    <source>
        <dbReference type="EMBL" id="VDP21299.1"/>
    </source>
</evidence>
<protein>
    <submittedName>
        <fullName evidence="3">Glycosyltransferase</fullName>
    </submittedName>
</protein>
<dbReference type="AlphaFoldDB" id="A0A183I6F2"/>
<organism evidence="3">
    <name type="scientific">Onchocerca flexuosa</name>
    <dbReference type="NCBI Taxonomy" id="387005"/>
    <lineage>
        <taxon>Eukaryota</taxon>
        <taxon>Metazoa</taxon>
        <taxon>Ecdysozoa</taxon>
        <taxon>Nematoda</taxon>
        <taxon>Chromadorea</taxon>
        <taxon>Rhabditida</taxon>
        <taxon>Spirurina</taxon>
        <taxon>Spiruromorpha</taxon>
        <taxon>Filarioidea</taxon>
        <taxon>Onchocercidae</taxon>
        <taxon>Onchocerca</taxon>
    </lineage>
</organism>
<dbReference type="WBParaSite" id="OFLC_0001532501-mRNA-1">
    <property type="protein sequence ID" value="OFLC_0001532501-mRNA-1"/>
    <property type="gene ID" value="OFLC_0001532501"/>
</dbReference>
<dbReference type="EMBL" id="UZAJ01041940">
    <property type="protein sequence ID" value="VDP21299.1"/>
    <property type="molecule type" value="Genomic_DNA"/>
</dbReference>
<sequence length="220" mass="24809">MGTRLIRTKELLDAAIAIQRVLVIRHVSPDEGIPPPRVHLTGRRPYYLYKIAMKQERDSWWSGFFPKSSISCKPEEIPTESISLLLPIRNASSAPMLLSISLERFQAESNYVQEALHMNELSLIISTTNIFHQIICTLAALKAGAIPLIVSFAELSLSFNSGKNKKYQLPLKQLPSLIDFGNKAIKIRHYFSNKAVDSRRRSQCIAGIQTVYNLLGFENP</sequence>
<reference evidence="1 2" key="2">
    <citation type="submission" date="2018-11" db="EMBL/GenBank/DDBJ databases">
        <authorList>
            <consortium name="Pathogen Informatics"/>
        </authorList>
    </citation>
    <scope>NUCLEOTIDE SEQUENCE [LARGE SCALE GENOMIC DNA]</scope>
</reference>
<keyword evidence="2" id="KW-1185">Reference proteome</keyword>
<name>A0A183I6F2_9BILA</name>
<accession>A0A183I6F2</accession>
<gene>
    <name evidence="1" type="ORF">OFLC_LOCUS15314</name>
</gene>
<evidence type="ECO:0000313" key="3">
    <source>
        <dbReference type="WBParaSite" id="OFLC_0001532501-mRNA-1"/>
    </source>
</evidence>
<evidence type="ECO:0000313" key="2">
    <source>
        <dbReference type="Proteomes" id="UP000267606"/>
    </source>
</evidence>
<dbReference type="Proteomes" id="UP000267606">
    <property type="component" value="Unassembled WGS sequence"/>
</dbReference>
<dbReference type="STRING" id="387005.A0A183I6F2"/>
<reference evidence="3" key="1">
    <citation type="submission" date="2016-06" db="UniProtKB">
        <authorList>
            <consortium name="WormBaseParasite"/>
        </authorList>
    </citation>
    <scope>IDENTIFICATION</scope>
</reference>